<dbReference type="Gene3D" id="3.40.50.720">
    <property type="entry name" value="NAD(P)-binding Rossmann-like Domain"/>
    <property type="match status" value="1"/>
</dbReference>
<dbReference type="InterPro" id="IPR055170">
    <property type="entry name" value="GFO_IDH_MocA-like_dom"/>
</dbReference>
<dbReference type="PANTHER" id="PTHR43818">
    <property type="entry name" value="BCDNA.GH03377"/>
    <property type="match status" value="1"/>
</dbReference>
<comment type="caution">
    <text evidence="3">The sequence shown here is derived from an EMBL/GenBank/DDBJ whole genome shotgun (WGS) entry which is preliminary data.</text>
</comment>
<feature type="domain" description="GFO/IDH/MocA-like oxidoreductase" evidence="2">
    <location>
        <begin position="235"/>
        <end position="304"/>
    </location>
</feature>
<protein>
    <submittedName>
        <fullName evidence="3">Gfo/Idh/MocA family oxidoreductase</fullName>
    </submittedName>
</protein>
<gene>
    <name evidence="3" type="ORF">H0921_12990</name>
</gene>
<dbReference type="GO" id="GO:0000166">
    <property type="term" value="F:nucleotide binding"/>
    <property type="evidence" value="ECO:0007669"/>
    <property type="project" value="InterPro"/>
</dbReference>
<dbReference type="RefSeq" id="WP_194538814.1">
    <property type="nucleotide sequence ID" value="NZ_JACEFB010000010.1"/>
</dbReference>
<dbReference type="Pfam" id="PF22725">
    <property type="entry name" value="GFO_IDH_MocA_C3"/>
    <property type="match status" value="1"/>
</dbReference>
<dbReference type="Proteomes" id="UP000542342">
    <property type="component" value="Unassembled WGS sequence"/>
</dbReference>
<proteinExistence type="predicted"/>
<dbReference type="EMBL" id="JACEFB010000010">
    <property type="protein sequence ID" value="MBA2227073.1"/>
    <property type="molecule type" value="Genomic_DNA"/>
</dbReference>
<evidence type="ECO:0000313" key="4">
    <source>
        <dbReference type="Proteomes" id="UP000542342"/>
    </source>
</evidence>
<dbReference type="AlphaFoldDB" id="A0A7V9ACE9"/>
<dbReference type="SUPFAM" id="SSF51735">
    <property type="entry name" value="NAD(P)-binding Rossmann-fold domains"/>
    <property type="match status" value="1"/>
</dbReference>
<dbReference type="InterPro" id="IPR036291">
    <property type="entry name" value="NAD(P)-bd_dom_sf"/>
</dbReference>
<sequence>MSHDLGWNRREVLQAALALAAGWRGFHNAVQGAPSVLRSRDSTNKLNLAIIGVNNRGAANLAAVAQENIVALCDVDEEWSAQQRSRFPQAAFFTDYRRMFDQLHQKIDAVIISTPDHQHALPAAIALSLGKHVYCEKPLTLTVQEARHLRQLAAVKKCITQMGTQIHAGENYRRVVEWVRSGVLGPVQRVLVWNSSKPVGGRRVNKPPVTKVNRDLWLGPNENAFFEAEMLPSGWKFPWPHFHWRWWWEYGGGTLADLGCHYLDLPFWALDLSAPTRIEACGRKTYSGDNNVPDVMQVDYYFPPRGQQPAVHLTWYHGVPGPDLEGKETYKGYPAGVLFVGEKGRLVADYSKHQLLPDELARSATPPPRSIPPSVGHHREWCDAIRQGSLPSCHFGYAGPLTETVLLGNVAYRAGKAISWNHEKGTTGDSTADGLLGRNYRKGWELPKVG</sequence>
<dbReference type="Gene3D" id="3.30.360.10">
    <property type="entry name" value="Dihydrodipicolinate Reductase, domain 2"/>
    <property type="match status" value="1"/>
</dbReference>
<evidence type="ECO:0000259" key="1">
    <source>
        <dbReference type="Pfam" id="PF01408"/>
    </source>
</evidence>
<reference evidence="3 4" key="1">
    <citation type="submission" date="2020-07" db="EMBL/GenBank/DDBJ databases">
        <title>Thermogemmata thermophila gen. nov., sp. nov., a novel moderate thermophilic planctomycete from a Kamchatka hot spring.</title>
        <authorList>
            <person name="Elcheninov A.G."/>
            <person name="Podosokorskaya O.A."/>
            <person name="Kovaleva O.L."/>
            <person name="Novikov A."/>
            <person name="Bonch-Osmolovskaya E.A."/>
            <person name="Toshchakov S.V."/>
            <person name="Kublanov I.V."/>
        </authorList>
    </citation>
    <scope>NUCLEOTIDE SEQUENCE [LARGE SCALE GENOMIC DNA]</scope>
    <source>
        <strain evidence="3 4">2918</strain>
    </source>
</reference>
<name>A0A7V9ACE9_9BACT</name>
<dbReference type="SUPFAM" id="SSF55347">
    <property type="entry name" value="Glyceraldehyde-3-phosphate dehydrogenase-like, C-terminal domain"/>
    <property type="match status" value="1"/>
</dbReference>
<feature type="domain" description="Gfo/Idh/MocA-like oxidoreductase N-terminal" evidence="1">
    <location>
        <begin position="47"/>
        <end position="163"/>
    </location>
</feature>
<accession>A0A7V9ACE9</accession>
<organism evidence="3 4">
    <name type="scientific">Thermogemmata fonticola</name>
    <dbReference type="NCBI Taxonomy" id="2755323"/>
    <lineage>
        <taxon>Bacteria</taxon>
        <taxon>Pseudomonadati</taxon>
        <taxon>Planctomycetota</taxon>
        <taxon>Planctomycetia</taxon>
        <taxon>Gemmatales</taxon>
        <taxon>Gemmataceae</taxon>
        <taxon>Thermogemmata</taxon>
    </lineage>
</organism>
<dbReference type="InterPro" id="IPR000683">
    <property type="entry name" value="Gfo/Idh/MocA-like_OxRdtase_N"/>
</dbReference>
<dbReference type="Pfam" id="PF01408">
    <property type="entry name" value="GFO_IDH_MocA"/>
    <property type="match status" value="1"/>
</dbReference>
<evidence type="ECO:0000313" key="3">
    <source>
        <dbReference type="EMBL" id="MBA2227073.1"/>
    </source>
</evidence>
<dbReference type="InterPro" id="IPR050463">
    <property type="entry name" value="Gfo/Idh/MocA_oxidrdct_glycsds"/>
</dbReference>
<keyword evidence="4" id="KW-1185">Reference proteome</keyword>
<dbReference type="PANTHER" id="PTHR43818:SF10">
    <property type="entry name" value="NADH-DEPENDENT DEHYDROGENASE-RELATED"/>
    <property type="match status" value="1"/>
</dbReference>
<evidence type="ECO:0000259" key="2">
    <source>
        <dbReference type="Pfam" id="PF22725"/>
    </source>
</evidence>